<feature type="compositionally biased region" description="Basic and acidic residues" evidence="1">
    <location>
        <begin position="35"/>
        <end position="49"/>
    </location>
</feature>
<proteinExistence type="predicted"/>
<gene>
    <name evidence="2" type="ORF">Tci_878768</name>
</gene>
<dbReference type="AlphaFoldDB" id="A0A699TC28"/>
<reference evidence="2" key="1">
    <citation type="journal article" date="2019" name="Sci. Rep.">
        <title>Draft genome of Tanacetum cinerariifolium, the natural source of mosquito coil.</title>
        <authorList>
            <person name="Yamashiro T."/>
            <person name="Shiraishi A."/>
            <person name="Satake H."/>
            <person name="Nakayama K."/>
        </authorList>
    </citation>
    <scope>NUCLEOTIDE SEQUENCE</scope>
</reference>
<evidence type="ECO:0000313" key="2">
    <source>
        <dbReference type="EMBL" id="GFD06799.1"/>
    </source>
</evidence>
<dbReference type="EMBL" id="BKCJ011227433">
    <property type="protein sequence ID" value="GFD06799.1"/>
    <property type="molecule type" value="Genomic_DNA"/>
</dbReference>
<protein>
    <submittedName>
        <fullName evidence="2">Uncharacterized protein</fullName>
    </submittedName>
</protein>
<comment type="caution">
    <text evidence="2">The sequence shown here is derived from an EMBL/GenBank/DDBJ whole genome shotgun (WGS) entry which is preliminary data.</text>
</comment>
<sequence>MRAASSLLNAQNALHDKLFETSSTMTITIIGLGARPRDRPANRYRRGLDQRQPAGGRGKPPAPGPLCGGAPHGRHRILGP</sequence>
<feature type="region of interest" description="Disordered" evidence="1">
    <location>
        <begin position="34"/>
        <end position="80"/>
    </location>
</feature>
<organism evidence="2">
    <name type="scientific">Tanacetum cinerariifolium</name>
    <name type="common">Dalmatian daisy</name>
    <name type="synonym">Chrysanthemum cinerariifolium</name>
    <dbReference type="NCBI Taxonomy" id="118510"/>
    <lineage>
        <taxon>Eukaryota</taxon>
        <taxon>Viridiplantae</taxon>
        <taxon>Streptophyta</taxon>
        <taxon>Embryophyta</taxon>
        <taxon>Tracheophyta</taxon>
        <taxon>Spermatophyta</taxon>
        <taxon>Magnoliopsida</taxon>
        <taxon>eudicotyledons</taxon>
        <taxon>Gunneridae</taxon>
        <taxon>Pentapetalae</taxon>
        <taxon>asterids</taxon>
        <taxon>campanulids</taxon>
        <taxon>Asterales</taxon>
        <taxon>Asteraceae</taxon>
        <taxon>Asteroideae</taxon>
        <taxon>Anthemideae</taxon>
        <taxon>Anthemidinae</taxon>
        <taxon>Tanacetum</taxon>
    </lineage>
</organism>
<name>A0A699TC28_TANCI</name>
<evidence type="ECO:0000256" key="1">
    <source>
        <dbReference type="SAM" id="MobiDB-lite"/>
    </source>
</evidence>
<accession>A0A699TC28</accession>